<accession>A0ABV5G8N6</accession>
<dbReference type="EMBL" id="JBHMFI010000023">
    <property type="protein sequence ID" value="MFB9075327.1"/>
    <property type="molecule type" value="Genomic_DNA"/>
</dbReference>
<organism evidence="2 3">
    <name type="scientific">Citricoccus parietis</name>
    <dbReference type="NCBI Taxonomy" id="592307"/>
    <lineage>
        <taxon>Bacteria</taxon>
        <taxon>Bacillati</taxon>
        <taxon>Actinomycetota</taxon>
        <taxon>Actinomycetes</taxon>
        <taxon>Micrococcales</taxon>
        <taxon>Micrococcaceae</taxon>
        <taxon>Citricoccus</taxon>
    </lineage>
</organism>
<dbReference type="Proteomes" id="UP001589575">
    <property type="component" value="Unassembled WGS sequence"/>
</dbReference>
<proteinExistence type="predicted"/>
<evidence type="ECO:0000313" key="3">
    <source>
        <dbReference type="Proteomes" id="UP001589575"/>
    </source>
</evidence>
<protein>
    <submittedName>
        <fullName evidence="2">Uncharacterized protein</fullName>
    </submittedName>
</protein>
<evidence type="ECO:0000313" key="1">
    <source>
        <dbReference type="EMBL" id="MFB9075121.1"/>
    </source>
</evidence>
<sequence>MPLPPIRTRPATADSCASEVVVALARVAWDTPKAPRPALVRPGRCFSPAVSNIGTDWVLTPSILMPDRHLVNALVDWRTNAAGSRGHPSRLGSFLVP</sequence>
<keyword evidence="3" id="KW-1185">Reference proteome</keyword>
<dbReference type="EMBL" id="JBHMFI010000014">
    <property type="protein sequence ID" value="MFB9075121.1"/>
    <property type="molecule type" value="Genomic_DNA"/>
</dbReference>
<gene>
    <name evidence="1" type="ORF">ACFFX0_29660</name>
    <name evidence="2" type="ORF">ACFFX0_30815</name>
</gene>
<reference evidence="2 3" key="1">
    <citation type="submission" date="2024-09" db="EMBL/GenBank/DDBJ databases">
        <authorList>
            <person name="Sun Q."/>
            <person name="Mori K."/>
        </authorList>
    </citation>
    <scope>NUCLEOTIDE SEQUENCE [LARGE SCALE GENOMIC DNA]</scope>
    <source>
        <strain evidence="2 3">CCM 7609</strain>
    </source>
</reference>
<name>A0ABV5G8N6_9MICC</name>
<comment type="caution">
    <text evidence="2">The sequence shown here is derived from an EMBL/GenBank/DDBJ whole genome shotgun (WGS) entry which is preliminary data.</text>
</comment>
<evidence type="ECO:0000313" key="2">
    <source>
        <dbReference type="EMBL" id="MFB9075327.1"/>
    </source>
</evidence>